<feature type="non-terminal residue" evidence="1">
    <location>
        <position position="361"/>
    </location>
</feature>
<name>A0A382LMY0_9ZZZZ</name>
<protein>
    <recommendedName>
        <fullName evidence="2">Major tropism determinant N-terminal domain-containing protein</fullName>
    </recommendedName>
</protein>
<gene>
    <name evidence="1" type="ORF">METZ01_LOCUS290527</name>
</gene>
<proteinExistence type="predicted"/>
<organism evidence="1">
    <name type="scientific">marine metagenome</name>
    <dbReference type="NCBI Taxonomy" id="408172"/>
    <lineage>
        <taxon>unclassified sequences</taxon>
        <taxon>metagenomes</taxon>
        <taxon>ecological metagenomes</taxon>
    </lineage>
</organism>
<accession>A0A382LMY0</accession>
<evidence type="ECO:0008006" key="2">
    <source>
        <dbReference type="Google" id="ProtNLM"/>
    </source>
</evidence>
<dbReference type="EMBL" id="UINC01087904">
    <property type="protein sequence ID" value="SVC37673.1"/>
    <property type="molecule type" value="Genomic_DNA"/>
</dbReference>
<reference evidence="1" key="1">
    <citation type="submission" date="2018-05" db="EMBL/GenBank/DDBJ databases">
        <authorList>
            <person name="Lanie J.A."/>
            <person name="Ng W.-L."/>
            <person name="Kazmierczak K.M."/>
            <person name="Andrzejewski T.M."/>
            <person name="Davidsen T.M."/>
            <person name="Wayne K.J."/>
            <person name="Tettelin H."/>
            <person name="Glass J.I."/>
            <person name="Rusch D."/>
            <person name="Podicherti R."/>
            <person name="Tsui H.-C.T."/>
            <person name="Winkler M.E."/>
        </authorList>
    </citation>
    <scope>NUCLEOTIDE SEQUENCE</scope>
</reference>
<dbReference type="AlphaFoldDB" id="A0A382LMY0"/>
<sequence length="361" mass="37853">MAEQIKFGDRLFLTGEKLVLDNGTSAGIIMSENGTVQIEGDLLVTGAMTTVESETVTIADNVILVNSNQTGTPTENAGFEVERGDETNVQLVWNEGDTRWTFGSQTVHAGSIVGPLTGHVTGNVVGDITSTGISTFSNIDINGGTIDDTPIGGTTPAAGNFTLITGDGTGLTNILTNYDTDNLTEGSTNLFFTNERVDDRVDALFTSAYGITGTYNDAGDEFTLAFDPINAGSAIAVLDTTDTTQAKFRTIREGQVASGGHGDLTVALSGDEIVIDTTIPINHLAYNSYTGNGSISVYILPYSVSQDWQVLVYIDGEVQHPVTNYAISGSTLTLTSSLGNGAVMNVIRMATNSVSSTITDA</sequence>
<evidence type="ECO:0000313" key="1">
    <source>
        <dbReference type="EMBL" id="SVC37673.1"/>
    </source>
</evidence>